<accession>A0AAV1APC7</accession>
<keyword evidence="3" id="KW-1185">Reference proteome</keyword>
<organism evidence="2 3">
    <name type="scientific">Vicia faba</name>
    <name type="common">Broad bean</name>
    <name type="synonym">Faba vulgaris</name>
    <dbReference type="NCBI Taxonomy" id="3906"/>
    <lineage>
        <taxon>Eukaryota</taxon>
        <taxon>Viridiplantae</taxon>
        <taxon>Streptophyta</taxon>
        <taxon>Embryophyta</taxon>
        <taxon>Tracheophyta</taxon>
        <taxon>Spermatophyta</taxon>
        <taxon>Magnoliopsida</taxon>
        <taxon>eudicotyledons</taxon>
        <taxon>Gunneridae</taxon>
        <taxon>Pentapetalae</taxon>
        <taxon>rosids</taxon>
        <taxon>fabids</taxon>
        <taxon>Fabales</taxon>
        <taxon>Fabaceae</taxon>
        <taxon>Papilionoideae</taxon>
        <taxon>50 kb inversion clade</taxon>
        <taxon>NPAAA clade</taxon>
        <taxon>Hologalegina</taxon>
        <taxon>IRL clade</taxon>
        <taxon>Fabeae</taxon>
        <taxon>Vicia</taxon>
    </lineage>
</organism>
<feature type="compositionally biased region" description="Polar residues" evidence="1">
    <location>
        <begin position="158"/>
        <end position="192"/>
    </location>
</feature>
<name>A0AAV1APC7_VICFA</name>
<protein>
    <submittedName>
        <fullName evidence="2">Uncharacterized protein</fullName>
    </submittedName>
</protein>
<feature type="compositionally biased region" description="Basic and acidic residues" evidence="1">
    <location>
        <begin position="128"/>
        <end position="148"/>
    </location>
</feature>
<dbReference type="Proteomes" id="UP001157006">
    <property type="component" value="Chromosome 4"/>
</dbReference>
<evidence type="ECO:0000256" key="1">
    <source>
        <dbReference type="SAM" id="MobiDB-lite"/>
    </source>
</evidence>
<feature type="compositionally biased region" description="Basic and acidic residues" evidence="1">
    <location>
        <begin position="221"/>
        <end position="236"/>
    </location>
</feature>
<evidence type="ECO:0000313" key="3">
    <source>
        <dbReference type="Proteomes" id="UP001157006"/>
    </source>
</evidence>
<evidence type="ECO:0000313" key="2">
    <source>
        <dbReference type="EMBL" id="CAI8610974.1"/>
    </source>
</evidence>
<feature type="region of interest" description="Disordered" evidence="1">
    <location>
        <begin position="124"/>
        <end position="236"/>
    </location>
</feature>
<sequence>MKHSLLPCLNVMRRLSPLRVVLLPPVSSTCHNHVPYYIQKLRLPKISFSKLVPNWSFLSSFFIPIRMKAGFSRLKGKEISLISIVLMCSTIILWSWERTPGLSAFLPPQSPLQLYSDHLVSRSSVKAPDPHKHVSEHDSSMPKKKTTDEPEEKDLGLASQTISAQSSSEKSMGESNTKTTSHTEQIPSSVSNEETKHENILEAGKSHGIQTSSSLTTFEAKSNETKGEKNSKQEEPKIDLVTNISQKTSLPIRKESWNNATENNGTILLLIIHEILLKHSLSFG</sequence>
<dbReference type="EMBL" id="OX451739">
    <property type="protein sequence ID" value="CAI8610974.1"/>
    <property type="molecule type" value="Genomic_DNA"/>
</dbReference>
<feature type="compositionally biased region" description="Polar residues" evidence="1">
    <location>
        <begin position="208"/>
        <end position="220"/>
    </location>
</feature>
<dbReference type="AlphaFoldDB" id="A0AAV1APC7"/>
<reference evidence="2 3" key="1">
    <citation type="submission" date="2023-01" db="EMBL/GenBank/DDBJ databases">
        <authorList>
            <person name="Kreplak J."/>
        </authorList>
    </citation>
    <scope>NUCLEOTIDE SEQUENCE [LARGE SCALE GENOMIC DNA]</scope>
</reference>
<proteinExistence type="predicted"/>
<gene>
    <name evidence="2" type="ORF">VFH_IV207320</name>
</gene>